<evidence type="ECO:0000313" key="2">
    <source>
        <dbReference type="EMBL" id="AUX20312.1"/>
    </source>
</evidence>
<accession>A0A4V0NCT7</accession>
<dbReference type="RefSeq" id="WP_165373023.1">
    <property type="nucleotide sequence ID" value="NZ_CP012670.1"/>
</dbReference>
<organism evidence="2 3">
    <name type="scientific">Sorangium cellulosum</name>
    <name type="common">Polyangium cellulosum</name>
    <dbReference type="NCBI Taxonomy" id="56"/>
    <lineage>
        <taxon>Bacteria</taxon>
        <taxon>Pseudomonadati</taxon>
        <taxon>Myxococcota</taxon>
        <taxon>Polyangia</taxon>
        <taxon>Polyangiales</taxon>
        <taxon>Polyangiaceae</taxon>
        <taxon>Sorangium</taxon>
    </lineage>
</organism>
<dbReference type="AlphaFoldDB" id="A0A4V0NCT7"/>
<dbReference type="EMBL" id="CP012670">
    <property type="protein sequence ID" value="AUX20312.1"/>
    <property type="molecule type" value="Genomic_DNA"/>
</dbReference>
<protein>
    <recommendedName>
        <fullName evidence="4">Secreted protein</fullName>
    </recommendedName>
</protein>
<dbReference type="Proteomes" id="UP000295781">
    <property type="component" value="Chromosome"/>
</dbReference>
<evidence type="ECO:0008006" key="4">
    <source>
        <dbReference type="Google" id="ProtNLM"/>
    </source>
</evidence>
<proteinExistence type="predicted"/>
<feature type="chain" id="PRO_5020358502" description="Secreted protein" evidence="1">
    <location>
        <begin position="30"/>
        <end position="55"/>
    </location>
</feature>
<sequence>MSIRKHLRLVFALAAAAAVLGFTAAPASASDDGECKPPCFKHPITGQLICGHPCP</sequence>
<name>A0A4V0NCT7_SORCE</name>
<gene>
    <name evidence="2" type="ORF">SOCEGT47_007800</name>
</gene>
<feature type="signal peptide" evidence="1">
    <location>
        <begin position="1"/>
        <end position="29"/>
    </location>
</feature>
<keyword evidence="1" id="KW-0732">Signal</keyword>
<evidence type="ECO:0000313" key="3">
    <source>
        <dbReference type="Proteomes" id="UP000295781"/>
    </source>
</evidence>
<reference evidence="2 3" key="1">
    <citation type="submission" date="2015-09" db="EMBL/GenBank/DDBJ databases">
        <title>Sorangium comparison.</title>
        <authorList>
            <person name="Zaburannyi N."/>
            <person name="Bunk B."/>
            <person name="Overmann J."/>
            <person name="Mueller R."/>
        </authorList>
    </citation>
    <scope>NUCLEOTIDE SEQUENCE [LARGE SCALE GENOMIC DNA]</scope>
    <source>
        <strain evidence="2 3">So ceGT47</strain>
    </source>
</reference>
<evidence type="ECO:0000256" key="1">
    <source>
        <dbReference type="SAM" id="SignalP"/>
    </source>
</evidence>